<evidence type="ECO:0000259" key="1">
    <source>
        <dbReference type="Pfam" id="PF01074"/>
    </source>
</evidence>
<dbReference type="Pfam" id="PF01074">
    <property type="entry name" value="Glyco_hydro_38N"/>
    <property type="match status" value="1"/>
</dbReference>
<evidence type="ECO:0000313" key="3">
    <source>
        <dbReference type="Proteomes" id="UP000288716"/>
    </source>
</evidence>
<protein>
    <submittedName>
        <fullName evidence="2">Alpha-mannosidase 2-like protein</fullName>
    </submittedName>
</protein>
<dbReference type="STRING" id="299467.A0A443RZY1"/>
<proteinExistence type="predicted"/>
<dbReference type="AlphaFoldDB" id="A0A443RZY1"/>
<feature type="domain" description="Glycoside hydrolase family 38 N-terminal" evidence="1">
    <location>
        <begin position="82"/>
        <end position="207"/>
    </location>
</feature>
<dbReference type="SUPFAM" id="SSF88713">
    <property type="entry name" value="Glycoside hydrolase/deacetylase"/>
    <property type="match status" value="1"/>
</dbReference>
<accession>A0A443RZY1</accession>
<name>A0A443RZY1_9ACAR</name>
<dbReference type="GO" id="GO:0006013">
    <property type="term" value="P:mannose metabolic process"/>
    <property type="evidence" value="ECO:0007669"/>
    <property type="project" value="InterPro"/>
</dbReference>
<dbReference type="EMBL" id="NCKV01015221">
    <property type="protein sequence ID" value="RWS20835.1"/>
    <property type="molecule type" value="Genomic_DNA"/>
</dbReference>
<reference evidence="2 3" key="1">
    <citation type="journal article" date="2018" name="Gigascience">
        <title>Genomes of trombidid mites reveal novel predicted allergens and laterally-transferred genes associated with secondary metabolism.</title>
        <authorList>
            <person name="Dong X."/>
            <person name="Chaisiri K."/>
            <person name="Xia D."/>
            <person name="Armstrong S.D."/>
            <person name="Fang Y."/>
            <person name="Donnelly M.J."/>
            <person name="Kadowaki T."/>
            <person name="McGarry J.W."/>
            <person name="Darby A.C."/>
            <person name="Makepeace B.L."/>
        </authorList>
    </citation>
    <scope>NUCLEOTIDE SEQUENCE [LARGE SCALE GENOMIC DNA]</scope>
    <source>
        <strain evidence="2">UoL-UT</strain>
    </source>
</reference>
<dbReference type="GO" id="GO:0004559">
    <property type="term" value="F:alpha-mannosidase activity"/>
    <property type="evidence" value="ECO:0007669"/>
    <property type="project" value="InterPro"/>
</dbReference>
<dbReference type="PANTHER" id="PTHR11607:SF3">
    <property type="entry name" value="LYSOSOMAL ALPHA-MANNOSIDASE"/>
    <property type="match status" value="1"/>
</dbReference>
<sequence length="208" mass="24365">MKESIRIQIQDIDNMLTAKRNANESSMNFETCKNVTSFVDETVIDTENIYNELKFDNPNGGAWKQGWNIEIDESRFAAEKLKVFVVPHSHNDPGWTKTFEQYLNEQTRNILNNMLQYLGQKPRMSFIWAETSFFAAWWETLNNIDREKVRTLINSGQLEFVNGGWVMNDEANTHYSAIITQMIEGHQWLKNNLNYKPRNSWAIDPFGM</sequence>
<gene>
    <name evidence="2" type="ORF">B4U80_01962</name>
</gene>
<dbReference type="InterPro" id="IPR027291">
    <property type="entry name" value="Glyco_hydro_38_N_sf"/>
</dbReference>
<comment type="caution">
    <text evidence="2">The sequence shown here is derived from an EMBL/GenBank/DDBJ whole genome shotgun (WGS) entry which is preliminary data.</text>
</comment>
<keyword evidence="3" id="KW-1185">Reference proteome</keyword>
<dbReference type="Proteomes" id="UP000288716">
    <property type="component" value="Unassembled WGS sequence"/>
</dbReference>
<dbReference type="InterPro" id="IPR000602">
    <property type="entry name" value="Glyco_hydro_38_N"/>
</dbReference>
<evidence type="ECO:0000313" key="2">
    <source>
        <dbReference type="EMBL" id="RWS20835.1"/>
    </source>
</evidence>
<dbReference type="GO" id="GO:0006491">
    <property type="term" value="P:N-glycan processing"/>
    <property type="evidence" value="ECO:0007669"/>
    <property type="project" value="TreeGrafter"/>
</dbReference>
<organism evidence="2 3">
    <name type="scientific">Leptotrombidium deliense</name>
    <dbReference type="NCBI Taxonomy" id="299467"/>
    <lineage>
        <taxon>Eukaryota</taxon>
        <taxon>Metazoa</taxon>
        <taxon>Ecdysozoa</taxon>
        <taxon>Arthropoda</taxon>
        <taxon>Chelicerata</taxon>
        <taxon>Arachnida</taxon>
        <taxon>Acari</taxon>
        <taxon>Acariformes</taxon>
        <taxon>Trombidiformes</taxon>
        <taxon>Prostigmata</taxon>
        <taxon>Anystina</taxon>
        <taxon>Parasitengona</taxon>
        <taxon>Trombiculoidea</taxon>
        <taxon>Trombiculidae</taxon>
        <taxon>Leptotrombidium</taxon>
    </lineage>
</organism>
<dbReference type="GO" id="GO:0000139">
    <property type="term" value="C:Golgi membrane"/>
    <property type="evidence" value="ECO:0007669"/>
    <property type="project" value="TreeGrafter"/>
</dbReference>
<dbReference type="OrthoDB" id="10261055at2759"/>
<dbReference type="VEuPathDB" id="VectorBase:LDEU011205"/>
<feature type="non-terminal residue" evidence="2">
    <location>
        <position position="208"/>
    </location>
</feature>
<dbReference type="InterPro" id="IPR011330">
    <property type="entry name" value="Glyco_hydro/deAcase_b/a-brl"/>
</dbReference>
<dbReference type="Gene3D" id="3.20.110.10">
    <property type="entry name" value="Glycoside hydrolase 38, N terminal domain"/>
    <property type="match status" value="1"/>
</dbReference>
<dbReference type="InterPro" id="IPR050843">
    <property type="entry name" value="Glycosyl_Hydrlase_38"/>
</dbReference>
<dbReference type="PANTHER" id="PTHR11607">
    <property type="entry name" value="ALPHA-MANNOSIDASE"/>
    <property type="match status" value="1"/>
</dbReference>